<protein>
    <submittedName>
        <fullName evidence="2">Uncharacterized protein</fullName>
    </submittedName>
</protein>
<dbReference type="EMBL" id="SJSK01000002">
    <property type="protein sequence ID" value="TCC92238.1"/>
    <property type="molecule type" value="Genomic_DNA"/>
</dbReference>
<sequence>MKKFLFIIPIESFLRIICSVLLFFAVLNCAAVHAVDFFGCHVLAGSTQRVYLNEIAPFDHTKFTGTLAGLGGYTDQSGAECLDDLGPPCTVYYGDGAGGTTTTVYKNGVYGHLYNNCPIDDYIPALFIFTIAIFLYGNKNMHLRNESKPDHRSL</sequence>
<dbReference type="RefSeq" id="WP_131553178.1">
    <property type="nucleotide sequence ID" value="NZ_SJSK01000002.1"/>
</dbReference>
<dbReference type="Proteomes" id="UP000292884">
    <property type="component" value="Unassembled WGS sequence"/>
</dbReference>
<keyword evidence="1" id="KW-1133">Transmembrane helix</keyword>
<proteinExistence type="predicted"/>
<comment type="caution">
    <text evidence="2">The sequence shown here is derived from an EMBL/GenBank/DDBJ whole genome shotgun (WGS) entry which is preliminary data.</text>
</comment>
<keyword evidence="1" id="KW-0812">Transmembrane</keyword>
<accession>A0A4R0MY52</accession>
<evidence type="ECO:0000313" key="3">
    <source>
        <dbReference type="Proteomes" id="UP000292884"/>
    </source>
</evidence>
<keyword evidence="1" id="KW-0472">Membrane</keyword>
<feature type="transmembrane region" description="Helical" evidence="1">
    <location>
        <begin position="122"/>
        <end position="138"/>
    </location>
</feature>
<name>A0A4R0MY52_9SPHI</name>
<evidence type="ECO:0000313" key="2">
    <source>
        <dbReference type="EMBL" id="TCC92238.1"/>
    </source>
</evidence>
<dbReference type="OrthoDB" id="766081at2"/>
<evidence type="ECO:0000256" key="1">
    <source>
        <dbReference type="SAM" id="Phobius"/>
    </source>
</evidence>
<organism evidence="2 3">
    <name type="scientific">Pedobacter frigiditerrae</name>
    <dbReference type="NCBI Taxonomy" id="2530452"/>
    <lineage>
        <taxon>Bacteria</taxon>
        <taxon>Pseudomonadati</taxon>
        <taxon>Bacteroidota</taxon>
        <taxon>Sphingobacteriia</taxon>
        <taxon>Sphingobacteriales</taxon>
        <taxon>Sphingobacteriaceae</taxon>
        <taxon>Pedobacter</taxon>
    </lineage>
</organism>
<gene>
    <name evidence="2" type="ORF">EZ428_10960</name>
</gene>
<keyword evidence="3" id="KW-1185">Reference proteome</keyword>
<reference evidence="2 3" key="1">
    <citation type="submission" date="2019-02" db="EMBL/GenBank/DDBJ databases">
        <title>Pedobacter sp. RP-1-13 sp. nov., isolated from Arctic soil.</title>
        <authorList>
            <person name="Dahal R.H."/>
        </authorList>
    </citation>
    <scope>NUCLEOTIDE SEQUENCE [LARGE SCALE GENOMIC DNA]</scope>
    <source>
        <strain evidence="2 3">RP-1-13</strain>
    </source>
</reference>
<dbReference type="AlphaFoldDB" id="A0A4R0MY52"/>